<evidence type="ECO:0000256" key="1">
    <source>
        <dbReference type="SAM" id="MobiDB-lite"/>
    </source>
</evidence>
<dbReference type="EMBL" id="KZ825501">
    <property type="protein sequence ID" value="PYI31541.1"/>
    <property type="molecule type" value="Genomic_DNA"/>
</dbReference>
<evidence type="ECO:0000313" key="2">
    <source>
        <dbReference type="EMBL" id="PYI31541.1"/>
    </source>
</evidence>
<keyword evidence="3" id="KW-1185">Reference proteome</keyword>
<dbReference type="AlphaFoldDB" id="A0A2V5I694"/>
<proteinExistence type="predicted"/>
<sequence>MAGKAKKTISKTVQTPLRLTCRDEDTHSPYTDQFFADMATKIAVTFPYEEFAACHGCSPSHLAGAMSALVLAPLSDPTFTQHRDRNISIAQYGQHMIAMWGAHFEQVLLTASGKAKKRSRLRPSASTVPSPPDAPPLSSDVPLLSVKDVAEGKPTGTSEDPETSPHDMSAPKSGSSTGQKAITTGMKRQHDKLSHMSEDTHATVPTMPASSKDDDISSTKRRKIGPSSEKYPPQQGPEDFMEAVAVEAGSTPTTLLPDPVVRQDGERDGNSSTLPMAVEEGQENLPPGTKRTPSEQRREATSKKHATRNARRRLSPFAEDAIDTAVFSEQDLQERMDGSKVGLAITSQHNYISVEPVNTASSGEWAAPSIV</sequence>
<dbReference type="Proteomes" id="UP000248817">
    <property type="component" value="Unassembled WGS sequence"/>
</dbReference>
<feature type="compositionally biased region" description="Low complexity" evidence="1">
    <location>
        <begin position="136"/>
        <end position="146"/>
    </location>
</feature>
<gene>
    <name evidence="2" type="ORF">BP00DRAFT_495065</name>
</gene>
<feature type="region of interest" description="Disordered" evidence="1">
    <location>
        <begin position="115"/>
        <end position="238"/>
    </location>
</feature>
<feature type="compositionally biased region" description="Basic and acidic residues" evidence="1">
    <location>
        <begin position="292"/>
        <end position="302"/>
    </location>
</feature>
<evidence type="ECO:0000313" key="3">
    <source>
        <dbReference type="Proteomes" id="UP000248817"/>
    </source>
</evidence>
<reference evidence="2 3" key="1">
    <citation type="submission" date="2018-02" db="EMBL/GenBank/DDBJ databases">
        <title>The genomes of Aspergillus section Nigri reveals drivers in fungal speciation.</title>
        <authorList>
            <consortium name="DOE Joint Genome Institute"/>
            <person name="Vesth T.C."/>
            <person name="Nybo J."/>
            <person name="Theobald S."/>
            <person name="Brandl J."/>
            <person name="Frisvad J.C."/>
            <person name="Nielsen K.F."/>
            <person name="Lyhne E.K."/>
            <person name="Kogle M.E."/>
            <person name="Kuo A."/>
            <person name="Riley R."/>
            <person name="Clum A."/>
            <person name="Nolan M."/>
            <person name="Lipzen A."/>
            <person name="Salamov A."/>
            <person name="Henrissat B."/>
            <person name="Wiebenga A."/>
            <person name="De vries R.P."/>
            <person name="Grigoriev I.V."/>
            <person name="Mortensen U.H."/>
            <person name="Andersen M.R."/>
            <person name="Baker S.E."/>
        </authorList>
    </citation>
    <scope>NUCLEOTIDE SEQUENCE [LARGE SCALE GENOMIC DNA]</scope>
    <source>
        <strain evidence="2 3">CBS 114.80</strain>
    </source>
</reference>
<protein>
    <submittedName>
        <fullName evidence="2">Uncharacterized protein</fullName>
    </submittedName>
</protein>
<feature type="compositionally biased region" description="Basic and acidic residues" evidence="1">
    <location>
        <begin position="191"/>
        <end position="201"/>
    </location>
</feature>
<organism evidence="2 3">
    <name type="scientific">Aspergillus indologenus CBS 114.80</name>
    <dbReference type="NCBI Taxonomy" id="1450541"/>
    <lineage>
        <taxon>Eukaryota</taxon>
        <taxon>Fungi</taxon>
        <taxon>Dikarya</taxon>
        <taxon>Ascomycota</taxon>
        <taxon>Pezizomycotina</taxon>
        <taxon>Eurotiomycetes</taxon>
        <taxon>Eurotiomycetidae</taxon>
        <taxon>Eurotiales</taxon>
        <taxon>Aspergillaceae</taxon>
        <taxon>Aspergillus</taxon>
        <taxon>Aspergillus subgen. Circumdati</taxon>
    </lineage>
</organism>
<feature type="compositionally biased region" description="Polar residues" evidence="1">
    <location>
        <begin position="172"/>
        <end position="182"/>
    </location>
</feature>
<feature type="compositionally biased region" description="Basic residues" evidence="1">
    <location>
        <begin position="303"/>
        <end position="314"/>
    </location>
</feature>
<feature type="region of interest" description="Disordered" evidence="1">
    <location>
        <begin position="251"/>
        <end position="316"/>
    </location>
</feature>
<name>A0A2V5I694_9EURO</name>
<accession>A0A2V5I694</accession>